<dbReference type="AlphaFoldDB" id="A0A9N9YL91"/>
<evidence type="ECO:0000313" key="1">
    <source>
        <dbReference type="EMBL" id="CAH0022255.1"/>
    </source>
</evidence>
<accession>A0A9N9YL91</accession>
<dbReference type="EMBL" id="CABFNQ020000676">
    <property type="protein sequence ID" value="CAH0022255.1"/>
    <property type="molecule type" value="Genomic_DNA"/>
</dbReference>
<sequence>MPSLRKFLKEKLTKNSQLPVGHSPEFDTARERWQKECTQDQVLADFTKYLRNGSPNWPAPFKQSELDFLEKSFAAHARPDKTWDQDSLKAYLQTQVPEDGECQALLTASMPSLWALTVYFAQWPFNTASSPPTSLELPEFLRSLVFLSGRHNRLFHAWQNQDIDRNRKTDQPVLEYIFRALATSRSVEQPPTSPAAKSRSQTDVLDVLSVAQPVMSEGTKILTSAELTPVADRLAPPTPPDLSGLAIIDTKTKLVPLLEELVLLLDQASKFEQGSRTALVLKKKLQAGLSEIQKEDQVLYDVFSKSLDSNEWTEKGNYVDTIYDSIALLFNTFLNPQSLRTGRTVNWSSGNEEALHIFPLRSLGATVS</sequence>
<organism evidence="1 2">
    <name type="scientific">Clonostachys rhizophaga</name>
    <dbReference type="NCBI Taxonomy" id="160324"/>
    <lineage>
        <taxon>Eukaryota</taxon>
        <taxon>Fungi</taxon>
        <taxon>Dikarya</taxon>
        <taxon>Ascomycota</taxon>
        <taxon>Pezizomycotina</taxon>
        <taxon>Sordariomycetes</taxon>
        <taxon>Hypocreomycetidae</taxon>
        <taxon>Hypocreales</taxon>
        <taxon>Bionectriaceae</taxon>
        <taxon>Clonostachys</taxon>
    </lineage>
</organism>
<name>A0A9N9YL91_9HYPO</name>
<gene>
    <name evidence="1" type="ORF">CRHIZ90672A_00004062</name>
</gene>
<protein>
    <submittedName>
        <fullName evidence="1">Uncharacterized protein</fullName>
    </submittedName>
</protein>
<comment type="caution">
    <text evidence="1">The sequence shown here is derived from an EMBL/GenBank/DDBJ whole genome shotgun (WGS) entry which is preliminary data.</text>
</comment>
<keyword evidence="2" id="KW-1185">Reference proteome</keyword>
<evidence type="ECO:0000313" key="2">
    <source>
        <dbReference type="Proteomes" id="UP000696573"/>
    </source>
</evidence>
<dbReference type="OrthoDB" id="10364169at2759"/>
<dbReference type="Proteomes" id="UP000696573">
    <property type="component" value="Unassembled WGS sequence"/>
</dbReference>
<proteinExistence type="predicted"/>
<reference evidence="1" key="1">
    <citation type="submission" date="2021-10" db="EMBL/GenBank/DDBJ databases">
        <authorList>
            <person name="Piombo E."/>
        </authorList>
    </citation>
    <scope>NUCLEOTIDE SEQUENCE</scope>
</reference>